<dbReference type="InterPro" id="IPR025827">
    <property type="entry name" value="Zn_ribbon_recom_dom"/>
</dbReference>
<organism evidence="2 3">
    <name type="scientific">Micromonospora pattaloongensis</name>
    <dbReference type="NCBI Taxonomy" id="405436"/>
    <lineage>
        <taxon>Bacteria</taxon>
        <taxon>Bacillati</taxon>
        <taxon>Actinomycetota</taxon>
        <taxon>Actinomycetes</taxon>
        <taxon>Micromonosporales</taxon>
        <taxon>Micromonosporaceae</taxon>
        <taxon>Micromonospora</taxon>
    </lineage>
</organism>
<dbReference type="RefSeq" id="WP_139307379.1">
    <property type="nucleotide sequence ID" value="NZ_FNPH01000009.1"/>
</dbReference>
<dbReference type="Proteomes" id="UP000242415">
    <property type="component" value="Unassembled WGS sequence"/>
</dbReference>
<evidence type="ECO:0000313" key="3">
    <source>
        <dbReference type="Proteomes" id="UP000242415"/>
    </source>
</evidence>
<dbReference type="Pfam" id="PF13408">
    <property type="entry name" value="Zn_ribbon_recom"/>
    <property type="match status" value="1"/>
</dbReference>
<feature type="domain" description="Recombinase zinc beta ribbon" evidence="1">
    <location>
        <begin position="16"/>
        <end position="66"/>
    </location>
</feature>
<evidence type="ECO:0000259" key="1">
    <source>
        <dbReference type="Pfam" id="PF13408"/>
    </source>
</evidence>
<dbReference type="STRING" id="405436.SAMN05444365_10945"/>
<dbReference type="EMBL" id="FNPH01000009">
    <property type="protein sequence ID" value="SDZ28614.1"/>
    <property type="molecule type" value="Genomic_DNA"/>
</dbReference>
<keyword evidence="3" id="KW-1185">Reference proteome</keyword>
<accession>A0A1H3RS63</accession>
<protein>
    <recommendedName>
        <fullName evidence="1">Recombinase zinc beta ribbon domain-containing protein</fullName>
    </recommendedName>
</protein>
<dbReference type="AlphaFoldDB" id="A0A1H3RS63"/>
<proteinExistence type="predicted"/>
<name>A0A1H3RS63_9ACTN</name>
<dbReference type="OrthoDB" id="3389088at2"/>
<gene>
    <name evidence="2" type="ORF">SAMN05444365_10945</name>
</gene>
<evidence type="ECO:0000313" key="2">
    <source>
        <dbReference type="EMBL" id="SDZ28614.1"/>
    </source>
</evidence>
<sequence length="116" mass="12648">MGLSGLPRAGRDTYVLRGLLHCDPCGQLMIPTCTSTGGRYYGCPHRDCPRMLVPADRTEARVWQEYVRGAADAAGTPEPGRHELLVAALRRVTVGAAPDDLHYHWRPGRGGAHTTE</sequence>
<reference evidence="3" key="1">
    <citation type="submission" date="2016-10" db="EMBL/GenBank/DDBJ databases">
        <authorList>
            <person name="Varghese N."/>
            <person name="Submissions S."/>
        </authorList>
    </citation>
    <scope>NUCLEOTIDE SEQUENCE [LARGE SCALE GENOMIC DNA]</scope>
    <source>
        <strain evidence="3">DSM 45245</strain>
    </source>
</reference>